<accession>A0ABN9R8I2</accession>
<feature type="compositionally biased region" description="Low complexity" evidence="1">
    <location>
        <begin position="81"/>
        <end position="90"/>
    </location>
</feature>
<evidence type="ECO:0000256" key="1">
    <source>
        <dbReference type="SAM" id="MobiDB-lite"/>
    </source>
</evidence>
<organism evidence="2 3">
    <name type="scientific">Prorocentrum cordatum</name>
    <dbReference type="NCBI Taxonomy" id="2364126"/>
    <lineage>
        <taxon>Eukaryota</taxon>
        <taxon>Sar</taxon>
        <taxon>Alveolata</taxon>
        <taxon>Dinophyceae</taxon>
        <taxon>Prorocentrales</taxon>
        <taxon>Prorocentraceae</taxon>
        <taxon>Prorocentrum</taxon>
    </lineage>
</organism>
<comment type="caution">
    <text evidence="2">The sequence shown here is derived from an EMBL/GenBank/DDBJ whole genome shotgun (WGS) entry which is preliminary data.</text>
</comment>
<feature type="region of interest" description="Disordered" evidence="1">
    <location>
        <begin position="30"/>
        <end position="53"/>
    </location>
</feature>
<feature type="compositionally biased region" description="Basic and acidic residues" evidence="1">
    <location>
        <begin position="177"/>
        <end position="206"/>
    </location>
</feature>
<protein>
    <submittedName>
        <fullName evidence="2">Uncharacterized protein</fullName>
    </submittedName>
</protein>
<feature type="region of interest" description="Disordered" evidence="1">
    <location>
        <begin position="74"/>
        <end position="134"/>
    </location>
</feature>
<dbReference type="EMBL" id="CAUYUJ010005856">
    <property type="protein sequence ID" value="CAK0815188.1"/>
    <property type="molecule type" value="Genomic_DNA"/>
</dbReference>
<gene>
    <name evidence="2" type="ORF">PCOR1329_LOCUS18573</name>
</gene>
<feature type="compositionally biased region" description="Basic and acidic residues" evidence="1">
    <location>
        <begin position="30"/>
        <end position="39"/>
    </location>
</feature>
<evidence type="ECO:0000313" key="2">
    <source>
        <dbReference type="EMBL" id="CAK0815188.1"/>
    </source>
</evidence>
<feature type="compositionally biased region" description="Basic residues" evidence="1">
    <location>
        <begin position="160"/>
        <end position="173"/>
    </location>
</feature>
<name>A0ABN9R8I2_9DINO</name>
<proteinExistence type="predicted"/>
<feature type="region of interest" description="Disordered" evidence="1">
    <location>
        <begin position="152"/>
        <end position="206"/>
    </location>
</feature>
<evidence type="ECO:0000313" key="3">
    <source>
        <dbReference type="Proteomes" id="UP001189429"/>
    </source>
</evidence>
<reference evidence="2" key="1">
    <citation type="submission" date="2023-10" db="EMBL/GenBank/DDBJ databases">
        <authorList>
            <person name="Chen Y."/>
            <person name="Shah S."/>
            <person name="Dougan E. K."/>
            <person name="Thang M."/>
            <person name="Chan C."/>
        </authorList>
    </citation>
    <scope>NUCLEOTIDE SEQUENCE [LARGE SCALE GENOMIC DNA]</scope>
</reference>
<sequence length="222" mass="24899">MLRHAGLIRIQCTCCTAAGGDTGQGVALYEHGRGQKSQEETEQEEDERRRRRRTRGGGLVPLWLWMPRALAPRVDRKNAGRRCAGAAAAADPSKPRRVRENTGRSRGRRRTPREQRRGSAGAEACPTARGLPPSARVGLLLAPALDRAVRRSLPPDEIPRHKRRASAHIRAQARKQQQREGARRVVEQQQQEEKQGGPAREKTSRARCEAYNAALHRRYTFS</sequence>
<keyword evidence="3" id="KW-1185">Reference proteome</keyword>
<dbReference type="Proteomes" id="UP001189429">
    <property type="component" value="Unassembled WGS sequence"/>
</dbReference>